<dbReference type="InterPro" id="IPR015856">
    <property type="entry name" value="ABC_transpr_CbiO/EcfA_su"/>
</dbReference>
<dbReference type="STRING" id="1464122.SAMN05421737_10994"/>
<dbReference type="InterPro" id="IPR050095">
    <property type="entry name" value="ECF_ABC_transporter_ATP-bd"/>
</dbReference>
<evidence type="ECO:0000256" key="1">
    <source>
        <dbReference type="ARBA" id="ARBA00004202"/>
    </source>
</evidence>
<reference evidence="11" key="1">
    <citation type="submission" date="2016-09" db="EMBL/GenBank/DDBJ databases">
        <authorList>
            <person name="Varghese N."/>
            <person name="Submissions S."/>
        </authorList>
    </citation>
    <scope>NUCLEOTIDE SEQUENCE [LARGE SCALE GENOMIC DNA]</scope>
    <source>
        <strain evidence="11">25nlg</strain>
    </source>
</reference>
<evidence type="ECO:0000256" key="4">
    <source>
        <dbReference type="ARBA" id="ARBA00022475"/>
    </source>
</evidence>
<dbReference type="InterPro" id="IPR003439">
    <property type="entry name" value="ABC_transporter-like_ATP-bd"/>
</dbReference>
<organism evidence="10 11">
    <name type="scientific">Shouchella lonarensis</name>
    <dbReference type="NCBI Taxonomy" id="1464122"/>
    <lineage>
        <taxon>Bacteria</taxon>
        <taxon>Bacillati</taxon>
        <taxon>Bacillota</taxon>
        <taxon>Bacilli</taxon>
        <taxon>Bacillales</taxon>
        <taxon>Bacillaceae</taxon>
        <taxon>Shouchella</taxon>
    </lineage>
</organism>
<keyword evidence="8" id="KW-0472">Membrane</keyword>
<dbReference type="Gene3D" id="3.40.50.300">
    <property type="entry name" value="P-loop containing nucleotide triphosphate hydrolases"/>
    <property type="match status" value="1"/>
</dbReference>
<dbReference type="EMBL" id="FMYM01000009">
    <property type="protein sequence ID" value="SDC50511.1"/>
    <property type="molecule type" value="Genomic_DNA"/>
</dbReference>
<dbReference type="CDD" id="cd03225">
    <property type="entry name" value="ABC_cobalt_CbiO_domain1"/>
    <property type="match status" value="1"/>
</dbReference>
<keyword evidence="6 10" id="KW-0067">ATP-binding</keyword>
<accession>A0A1G6M505</accession>
<dbReference type="PANTHER" id="PTHR43553:SF27">
    <property type="entry name" value="ENERGY-COUPLING FACTOR TRANSPORTER ATP-BINDING PROTEIN ECFA2"/>
    <property type="match status" value="1"/>
</dbReference>
<evidence type="ECO:0000256" key="8">
    <source>
        <dbReference type="ARBA" id="ARBA00023136"/>
    </source>
</evidence>
<dbReference type="GO" id="GO:0005524">
    <property type="term" value="F:ATP binding"/>
    <property type="evidence" value="ECO:0007669"/>
    <property type="project" value="UniProtKB-KW"/>
</dbReference>
<comment type="subcellular location">
    <subcellularLocation>
        <location evidence="1">Cell membrane</location>
        <topology evidence="1">Peripheral membrane protein</topology>
    </subcellularLocation>
</comment>
<feature type="domain" description="ABC transporter" evidence="9">
    <location>
        <begin position="3"/>
        <end position="247"/>
    </location>
</feature>
<dbReference type="SMART" id="SM00382">
    <property type="entry name" value="AAA"/>
    <property type="match status" value="1"/>
</dbReference>
<evidence type="ECO:0000256" key="7">
    <source>
        <dbReference type="ARBA" id="ARBA00022967"/>
    </source>
</evidence>
<dbReference type="OrthoDB" id="9784332at2"/>
<keyword evidence="4" id="KW-1003">Cell membrane</keyword>
<sequence>MDVLFENVTYNYEVETGRQPIPGLVDVSFTIPSRAFVAVIGQTGSGKSTLIQHLNGLLTPNVGKIRVGEYDLSYAKRAHELFPLRQKVGFVFQYPENQLFAEKVEAEIAFGPRHFGFDEQTVRRYVDDAMDIMGVAQSLKTCSPFHLSGGEQRRVALASVLAQKPQMLVLDEPGAGLDPLSKAQFMQMLMTYHRDNGLTTWLVTHDMNDVARFADVCVVMHDGRVLTVDTPARIFQSEEICVRAHLSQPEAMRFAKNMALSQPYPFLKDAAALAAWLEKVGGPTT</sequence>
<dbReference type="AlphaFoldDB" id="A0A1G6M505"/>
<dbReference type="PROSITE" id="PS50893">
    <property type="entry name" value="ABC_TRANSPORTER_2"/>
    <property type="match status" value="1"/>
</dbReference>
<dbReference type="PANTHER" id="PTHR43553">
    <property type="entry name" value="HEAVY METAL TRANSPORTER"/>
    <property type="match status" value="1"/>
</dbReference>
<proteinExistence type="inferred from homology"/>
<comment type="similarity">
    <text evidence="2">Belongs to the ABC transporter superfamily.</text>
</comment>
<dbReference type="InterPro" id="IPR027417">
    <property type="entry name" value="P-loop_NTPase"/>
</dbReference>
<dbReference type="InterPro" id="IPR003593">
    <property type="entry name" value="AAA+_ATPase"/>
</dbReference>
<dbReference type="GO" id="GO:0042626">
    <property type="term" value="F:ATPase-coupled transmembrane transporter activity"/>
    <property type="evidence" value="ECO:0007669"/>
    <property type="project" value="TreeGrafter"/>
</dbReference>
<evidence type="ECO:0000256" key="2">
    <source>
        <dbReference type="ARBA" id="ARBA00005417"/>
    </source>
</evidence>
<protein>
    <submittedName>
        <fullName evidence="10">Energy-coupling factor transport system ATP-binding protein</fullName>
    </submittedName>
</protein>
<dbReference type="GO" id="GO:0016887">
    <property type="term" value="F:ATP hydrolysis activity"/>
    <property type="evidence" value="ECO:0007669"/>
    <property type="project" value="InterPro"/>
</dbReference>
<dbReference type="SUPFAM" id="SSF52540">
    <property type="entry name" value="P-loop containing nucleoside triphosphate hydrolases"/>
    <property type="match status" value="1"/>
</dbReference>
<dbReference type="GO" id="GO:0043190">
    <property type="term" value="C:ATP-binding cassette (ABC) transporter complex"/>
    <property type="evidence" value="ECO:0007669"/>
    <property type="project" value="TreeGrafter"/>
</dbReference>
<dbReference type="PROSITE" id="PS00211">
    <property type="entry name" value="ABC_TRANSPORTER_1"/>
    <property type="match status" value="1"/>
</dbReference>
<keyword evidence="5" id="KW-0547">Nucleotide-binding</keyword>
<dbReference type="Proteomes" id="UP000242662">
    <property type="component" value="Unassembled WGS sequence"/>
</dbReference>
<keyword evidence="3" id="KW-0813">Transport</keyword>
<name>A0A1G6M505_9BACI</name>
<gene>
    <name evidence="10" type="ORF">SAMN05421737_10994</name>
</gene>
<evidence type="ECO:0000256" key="6">
    <source>
        <dbReference type="ARBA" id="ARBA00022840"/>
    </source>
</evidence>
<evidence type="ECO:0000256" key="3">
    <source>
        <dbReference type="ARBA" id="ARBA00022448"/>
    </source>
</evidence>
<evidence type="ECO:0000313" key="10">
    <source>
        <dbReference type="EMBL" id="SDC50511.1"/>
    </source>
</evidence>
<dbReference type="GO" id="GO:0015087">
    <property type="term" value="F:cobalt ion transmembrane transporter activity"/>
    <property type="evidence" value="ECO:0007669"/>
    <property type="project" value="UniProtKB-ARBA"/>
</dbReference>
<evidence type="ECO:0000256" key="5">
    <source>
        <dbReference type="ARBA" id="ARBA00022741"/>
    </source>
</evidence>
<dbReference type="InterPro" id="IPR017871">
    <property type="entry name" value="ABC_transporter-like_CS"/>
</dbReference>
<keyword evidence="11" id="KW-1185">Reference proteome</keyword>
<evidence type="ECO:0000313" key="11">
    <source>
        <dbReference type="Proteomes" id="UP000242662"/>
    </source>
</evidence>
<evidence type="ECO:0000259" key="9">
    <source>
        <dbReference type="PROSITE" id="PS50893"/>
    </source>
</evidence>
<dbReference type="RefSeq" id="WP_090776262.1">
    <property type="nucleotide sequence ID" value="NZ_FMYM01000009.1"/>
</dbReference>
<dbReference type="Pfam" id="PF00005">
    <property type="entry name" value="ABC_tran"/>
    <property type="match status" value="1"/>
</dbReference>
<keyword evidence="7" id="KW-1278">Translocase</keyword>
<dbReference type="FunFam" id="3.40.50.300:FF:000224">
    <property type="entry name" value="Energy-coupling factor transporter ATP-binding protein EcfA"/>
    <property type="match status" value="1"/>
</dbReference>